<evidence type="ECO:0000256" key="7">
    <source>
        <dbReference type="HAMAP-Rule" id="MF_00159"/>
    </source>
</evidence>
<dbReference type="SUPFAM" id="SSF56014">
    <property type="entry name" value="Nitrite and sulphite reductase 4Fe-4S domain-like"/>
    <property type="match status" value="1"/>
</dbReference>
<dbReference type="PANTHER" id="PTHR30454">
    <property type="entry name" value="4-HYDROXY-3-METHYLBUT-2-EN-1-YL DIPHOSPHATE SYNTHASE"/>
    <property type="match status" value="1"/>
</dbReference>
<dbReference type="Proteomes" id="UP000070224">
    <property type="component" value="Unassembled WGS sequence"/>
</dbReference>
<dbReference type="AlphaFoldDB" id="A0A134B0D1"/>
<dbReference type="InterPro" id="IPR004588">
    <property type="entry name" value="IspG_bac-typ"/>
</dbReference>
<dbReference type="GO" id="GO:0046429">
    <property type="term" value="F:4-hydroxy-3-methylbut-2-en-1-yl diphosphate synthase activity (ferredoxin)"/>
    <property type="evidence" value="ECO:0007669"/>
    <property type="project" value="UniProtKB-UniRule"/>
</dbReference>
<feature type="domain" description="IspG TIM-barrel" evidence="8">
    <location>
        <begin position="1"/>
        <end position="247"/>
    </location>
</feature>
<keyword evidence="1 7" id="KW-0004">4Fe-4S</keyword>
<evidence type="ECO:0000256" key="2">
    <source>
        <dbReference type="ARBA" id="ARBA00022723"/>
    </source>
</evidence>
<dbReference type="InterPro" id="IPR045854">
    <property type="entry name" value="NO2/SO3_Rdtase_4Fe4S_sf"/>
</dbReference>
<keyword evidence="2 7" id="KW-0479">Metal-binding</keyword>
<dbReference type="UniPathway" id="UPA00056">
    <property type="reaction ID" value="UER00096"/>
</dbReference>
<dbReference type="STRING" id="322095.HMPREF3185_02033"/>
<keyword evidence="11" id="KW-1185">Reference proteome</keyword>
<evidence type="ECO:0000256" key="6">
    <source>
        <dbReference type="ARBA" id="ARBA00023229"/>
    </source>
</evidence>
<evidence type="ECO:0000256" key="4">
    <source>
        <dbReference type="ARBA" id="ARBA00023004"/>
    </source>
</evidence>
<dbReference type="EMBL" id="LSDK01000139">
    <property type="protein sequence ID" value="KXB73394.1"/>
    <property type="molecule type" value="Genomic_DNA"/>
</dbReference>
<keyword evidence="5 7" id="KW-0411">Iron-sulfur</keyword>
<feature type="binding site" evidence="7">
    <location>
        <position position="466"/>
    </location>
    <ligand>
        <name>[4Fe-4S] cluster</name>
        <dbReference type="ChEBI" id="CHEBI:49883"/>
    </ligand>
</feature>
<feature type="binding site" evidence="7">
    <location>
        <position position="497"/>
    </location>
    <ligand>
        <name>[4Fe-4S] cluster</name>
        <dbReference type="ChEBI" id="CHEBI:49883"/>
    </ligand>
</feature>
<dbReference type="Gene3D" id="3.20.20.20">
    <property type="entry name" value="Dihydropteroate synthase-like"/>
    <property type="match status" value="1"/>
</dbReference>
<reference evidence="11" key="1">
    <citation type="submission" date="2016-01" db="EMBL/GenBank/DDBJ databases">
        <authorList>
            <person name="Mitreva M."/>
            <person name="Pepin K.H."/>
            <person name="Mihindukulasuriya K.A."/>
            <person name="Fulton R."/>
            <person name="Fronick C."/>
            <person name="O'Laughlin M."/>
            <person name="Miner T."/>
            <person name="Herter B."/>
            <person name="Rosa B.A."/>
            <person name="Cordes M."/>
            <person name="Tomlinson C."/>
            <person name="Wollam A."/>
            <person name="Palsikar V.B."/>
            <person name="Mardis E.R."/>
            <person name="Wilson R.K."/>
        </authorList>
    </citation>
    <scope>NUCLEOTIDE SEQUENCE [LARGE SCALE GENOMIC DNA]</scope>
    <source>
        <strain evidence="11">KA00683</strain>
    </source>
</reference>
<evidence type="ECO:0000256" key="5">
    <source>
        <dbReference type="ARBA" id="ARBA00023014"/>
    </source>
</evidence>
<evidence type="ECO:0000313" key="11">
    <source>
        <dbReference type="Proteomes" id="UP000070224"/>
    </source>
</evidence>
<keyword evidence="4 7" id="KW-0408">Iron</keyword>
<proteinExistence type="inferred from homology"/>
<dbReference type="InterPro" id="IPR011005">
    <property type="entry name" value="Dihydropteroate_synth-like_sf"/>
</dbReference>
<feature type="domain" description="IspG C-terminal" evidence="9">
    <location>
        <begin position="459"/>
        <end position="547"/>
    </location>
</feature>
<dbReference type="GO" id="GO:0016114">
    <property type="term" value="P:terpenoid biosynthetic process"/>
    <property type="evidence" value="ECO:0007669"/>
    <property type="project" value="InterPro"/>
</dbReference>
<name>A0A134B0D1_9PORP</name>
<organism evidence="10 11">
    <name type="scientific">Porphyromonas somerae</name>
    <dbReference type="NCBI Taxonomy" id="322095"/>
    <lineage>
        <taxon>Bacteria</taxon>
        <taxon>Pseudomonadati</taxon>
        <taxon>Bacteroidota</taxon>
        <taxon>Bacteroidia</taxon>
        <taxon>Bacteroidales</taxon>
        <taxon>Porphyromonadaceae</taxon>
        <taxon>Porphyromonas</taxon>
    </lineage>
</organism>
<comment type="caution">
    <text evidence="10">The sequence shown here is derived from an EMBL/GenBank/DDBJ whole genome shotgun (WGS) entry which is preliminary data.</text>
</comment>
<dbReference type="PANTHER" id="PTHR30454:SF0">
    <property type="entry name" value="4-HYDROXY-3-METHYLBUT-2-EN-1-YL DIPHOSPHATE SYNTHASE (FERREDOXIN), CHLOROPLASTIC"/>
    <property type="match status" value="1"/>
</dbReference>
<dbReference type="FunFam" id="3.30.413.10:FF:000006">
    <property type="entry name" value="4-hydroxy-3-methylbut-2-en-1-yl diphosphate synthase (flavodoxin)"/>
    <property type="match status" value="1"/>
</dbReference>
<dbReference type="HAMAP" id="MF_00159">
    <property type="entry name" value="IspG"/>
    <property type="match status" value="1"/>
</dbReference>
<comment type="catalytic activity">
    <reaction evidence="7">
        <text>(2E)-4-hydroxy-3-methylbut-2-enyl diphosphate + oxidized [flavodoxin] + H2O + 2 H(+) = 2-C-methyl-D-erythritol 2,4-cyclic diphosphate + reduced [flavodoxin]</text>
        <dbReference type="Rhea" id="RHEA:43604"/>
        <dbReference type="Rhea" id="RHEA-COMP:10622"/>
        <dbReference type="Rhea" id="RHEA-COMP:10623"/>
        <dbReference type="ChEBI" id="CHEBI:15377"/>
        <dbReference type="ChEBI" id="CHEBI:15378"/>
        <dbReference type="ChEBI" id="CHEBI:57618"/>
        <dbReference type="ChEBI" id="CHEBI:58210"/>
        <dbReference type="ChEBI" id="CHEBI:58483"/>
        <dbReference type="ChEBI" id="CHEBI:128753"/>
        <dbReference type="EC" id="1.17.7.3"/>
    </reaction>
</comment>
<comment type="function">
    <text evidence="7">Converts 2C-methyl-D-erythritol 2,4-cyclodiphosphate (ME-2,4cPP) into 1-hydroxy-2-methyl-2-(E)-butenyl 4-diphosphate.</text>
</comment>
<gene>
    <name evidence="7" type="primary">ispG</name>
    <name evidence="10" type="ORF">HMPREF3185_02033</name>
</gene>
<comment type="pathway">
    <text evidence="7">Isoprenoid biosynthesis; isopentenyl diphosphate biosynthesis via DXP pathway; isopentenyl diphosphate from 1-deoxy-D-xylulose 5-phosphate: step 5/6.</text>
</comment>
<dbReference type="Pfam" id="PF26540">
    <property type="entry name" value="GcpE_C"/>
    <property type="match status" value="1"/>
</dbReference>
<comment type="cofactor">
    <cofactor evidence="7">
        <name>[4Fe-4S] cluster</name>
        <dbReference type="ChEBI" id="CHEBI:49883"/>
    </cofactor>
    <text evidence="7">Binds 1 [4Fe-4S] cluster.</text>
</comment>
<evidence type="ECO:0000313" key="10">
    <source>
        <dbReference type="EMBL" id="KXB73394.1"/>
    </source>
</evidence>
<protein>
    <recommendedName>
        <fullName evidence="7">4-hydroxy-3-methylbut-2-en-1-yl diphosphate synthase (flavodoxin)</fullName>
        <ecNumber evidence="7">1.17.7.3</ecNumber>
    </recommendedName>
    <alternativeName>
        <fullName evidence="7">1-hydroxy-2-methyl-2-(E)-butenyl 4-diphosphate synthase</fullName>
    </alternativeName>
</protein>
<dbReference type="InterPro" id="IPR017178">
    <property type="entry name" value="IspG_atypical"/>
</dbReference>
<evidence type="ECO:0000259" key="9">
    <source>
        <dbReference type="Pfam" id="PF26540"/>
    </source>
</evidence>
<sequence>MATASTLDTEAAVAQAERIISAGAEYLRYTAQDKRVATNLGVIHKELRARGITTPLVADIHFNPTAADTALEYVEKVRVNPGNYVDSKGTIEWNDEVYRAMHEKVRERFGAFVERSKTLKRAIRIGVNHGSLSERMVMLYGDTPEGMVQSCLEYLDVCREHDFHDIVISMKSSNTVVMTAAVRLLVARLDELGYPAYPLHLGVTEAGEGEDGRIKSAVGIGSLLADGIGDTIRVSLSEEPECEIPVARALVDYIAPREHVALSVDGSLLPSWGEYRELAQDARKNTTSLGALAGGSNLPLVLYPTEKALDLTTFTQRPDAILSGEGQLQLAGGTPIVGVSVKSIATDELTAECLAELAAVPQTLLLLESRGDNPVADWRWGFTQLRRAGVNCPILLRRRYDTTDLELFRLYAAADCGSIFLDGWGNGLCLEAPHLPAEEIIKTELGILQAARLRMSKTEFISCPGCGRTLYNLQNTIAEIKAATSHLKGLKVGIMGCIVNGPGEMADADYGYVGAAPGKIDLYKGQECIKKGVPQAQAVEHLIDLIKEGGDWKDPE</sequence>
<dbReference type="GO" id="GO:0019288">
    <property type="term" value="P:isopentenyl diphosphate biosynthetic process, methylerythritol 4-phosphate pathway"/>
    <property type="evidence" value="ECO:0007669"/>
    <property type="project" value="UniProtKB-UniRule"/>
</dbReference>
<dbReference type="EC" id="1.17.7.3" evidence="7"/>
<dbReference type="NCBIfam" id="TIGR00612">
    <property type="entry name" value="ispG_gcpE"/>
    <property type="match status" value="1"/>
</dbReference>
<comment type="similarity">
    <text evidence="7">Belongs to the IspG family.</text>
</comment>
<dbReference type="InterPro" id="IPR058579">
    <property type="entry name" value="IspG_C"/>
</dbReference>
<feature type="binding site" evidence="7">
    <location>
        <position position="463"/>
    </location>
    <ligand>
        <name>[4Fe-4S] cluster</name>
        <dbReference type="ChEBI" id="CHEBI:49883"/>
    </ligand>
</feature>
<evidence type="ECO:0000256" key="3">
    <source>
        <dbReference type="ARBA" id="ARBA00023002"/>
    </source>
</evidence>
<evidence type="ECO:0000259" key="8">
    <source>
        <dbReference type="Pfam" id="PF04551"/>
    </source>
</evidence>
<evidence type="ECO:0000256" key="1">
    <source>
        <dbReference type="ARBA" id="ARBA00022485"/>
    </source>
</evidence>
<feature type="binding site" evidence="7">
    <location>
        <position position="504"/>
    </location>
    <ligand>
        <name>[4Fe-4S] cluster</name>
        <dbReference type="ChEBI" id="CHEBI:49883"/>
    </ligand>
</feature>
<accession>A0A134B0D1</accession>
<keyword evidence="3 7" id="KW-0560">Oxidoreductase</keyword>
<dbReference type="Gene3D" id="3.30.413.10">
    <property type="entry name" value="Sulfite Reductase Hemoprotein, domain 1"/>
    <property type="match status" value="1"/>
</dbReference>
<keyword evidence="6 7" id="KW-0414">Isoprene biosynthesis</keyword>
<dbReference type="PATRIC" id="fig|322095.3.peg.2003"/>
<dbReference type="InterPro" id="IPR058578">
    <property type="entry name" value="IspG_TIM"/>
</dbReference>
<dbReference type="Pfam" id="PF04551">
    <property type="entry name" value="GcpE"/>
    <property type="match status" value="1"/>
</dbReference>
<dbReference type="GO" id="GO:0141197">
    <property type="term" value="F:4-hydroxy-3-methylbut-2-enyl-diphosphate synthase activity (flavodoxin)"/>
    <property type="evidence" value="ECO:0007669"/>
    <property type="project" value="UniProtKB-EC"/>
</dbReference>
<dbReference type="GO" id="GO:0005506">
    <property type="term" value="F:iron ion binding"/>
    <property type="evidence" value="ECO:0007669"/>
    <property type="project" value="InterPro"/>
</dbReference>
<dbReference type="PIRSF" id="PIRSF037336">
    <property type="entry name" value="IspG_like"/>
    <property type="match status" value="1"/>
</dbReference>
<dbReference type="GO" id="GO:0051539">
    <property type="term" value="F:4 iron, 4 sulfur cluster binding"/>
    <property type="evidence" value="ECO:0007669"/>
    <property type="project" value="UniProtKB-UniRule"/>
</dbReference>